<gene>
    <name evidence="1" type="ORF">ACFONA_16600</name>
</gene>
<comment type="caution">
    <text evidence="1">The sequence shown here is derived from an EMBL/GenBank/DDBJ whole genome shotgun (WGS) entry which is preliminary data.</text>
</comment>
<accession>A0ABV7SY14</accession>
<evidence type="ECO:0000313" key="1">
    <source>
        <dbReference type="EMBL" id="MFC3581792.1"/>
    </source>
</evidence>
<name>A0ABV7SY14_9SPHN</name>
<evidence type="ECO:0000313" key="2">
    <source>
        <dbReference type="Proteomes" id="UP001595713"/>
    </source>
</evidence>
<evidence type="ECO:0008006" key="3">
    <source>
        <dbReference type="Google" id="ProtNLM"/>
    </source>
</evidence>
<dbReference type="RefSeq" id="WP_261292377.1">
    <property type="nucleotide sequence ID" value="NZ_JANQBK010000001.1"/>
</dbReference>
<protein>
    <recommendedName>
        <fullName evidence="3">Lipoprotein</fullName>
    </recommendedName>
</protein>
<reference evidence="2" key="1">
    <citation type="journal article" date="2019" name="Int. J. Syst. Evol. Microbiol.">
        <title>The Global Catalogue of Microorganisms (GCM) 10K type strain sequencing project: providing services to taxonomists for standard genome sequencing and annotation.</title>
        <authorList>
            <consortium name="The Broad Institute Genomics Platform"/>
            <consortium name="The Broad Institute Genome Sequencing Center for Infectious Disease"/>
            <person name="Wu L."/>
            <person name="Ma J."/>
        </authorList>
    </citation>
    <scope>NUCLEOTIDE SEQUENCE [LARGE SCALE GENOMIC DNA]</scope>
    <source>
        <strain evidence="2">KCTC 42739</strain>
    </source>
</reference>
<dbReference type="EMBL" id="JBHRXP010000007">
    <property type="protein sequence ID" value="MFC3581792.1"/>
    <property type="molecule type" value="Genomic_DNA"/>
</dbReference>
<dbReference type="Proteomes" id="UP001595713">
    <property type="component" value="Unassembled WGS sequence"/>
</dbReference>
<keyword evidence="2" id="KW-1185">Reference proteome</keyword>
<proteinExistence type="predicted"/>
<sequence length="112" mass="11746">MKHPLLIASLLLATIPLGGCVAGMAVGAVDMAVRGARGKPENNAALLPTAVQACSARAAPYGTVKVIDKQQVSIDRIKVWGTADNGTTRHSFECTYGKKITSFKLRALPAAR</sequence>
<organism evidence="1 2">
    <name type="scientific">Sphingomonas hylomeconis</name>
    <dbReference type="NCBI Taxonomy" id="1395958"/>
    <lineage>
        <taxon>Bacteria</taxon>
        <taxon>Pseudomonadati</taxon>
        <taxon>Pseudomonadota</taxon>
        <taxon>Alphaproteobacteria</taxon>
        <taxon>Sphingomonadales</taxon>
        <taxon>Sphingomonadaceae</taxon>
        <taxon>Sphingomonas</taxon>
    </lineage>
</organism>